<dbReference type="Pfam" id="PF13632">
    <property type="entry name" value="Glyco_trans_2_3"/>
    <property type="match status" value="1"/>
</dbReference>
<evidence type="ECO:0000256" key="6">
    <source>
        <dbReference type="ARBA" id="ARBA00023034"/>
    </source>
</evidence>
<evidence type="ECO:0000256" key="9">
    <source>
        <dbReference type="ARBA" id="ARBA00061151"/>
    </source>
</evidence>
<evidence type="ECO:0000256" key="2">
    <source>
        <dbReference type="ARBA" id="ARBA00022676"/>
    </source>
</evidence>
<feature type="transmembrane region" description="Helical" evidence="11">
    <location>
        <begin position="382"/>
        <end position="410"/>
    </location>
</feature>
<dbReference type="Gene3D" id="3.90.550.10">
    <property type="entry name" value="Spore Coat Polysaccharide Biosynthesis Protein SpsA, Chain A"/>
    <property type="match status" value="1"/>
</dbReference>
<dbReference type="OrthoDB" id="72851at2759"/>
<organism evidence="13 14">
    <name type="scientific">Corchorus olitorius</name>
    <dbReference type="NCBI Taxonomy" id="93759"/>
    <lineage>
        <taxon>Eukaryota</taxon>
        <taxon>Viridiplantae</taxon>
        <taxon>Streptophyta</taxon>
        <taxon>Embryophyta</taxon>
        <taxon>Tracheophyta</taxon>
        <taxon>Spermatophyta</taxon>
        <taxon>Magnoliopsida</taxon>
        <taxon>eudicotyledons</taxon>
        <taxon>Gunneridae</taxon>
        <taxon>Pentapetalae</taxon>
        <taxon>rosids</taxon>
        <taxon>malvids</taxon>
        <taxon>Malvales</taxon>
        <taxon>Malvaceae</taxon>
        <taxon>Grewioideae</taxon>
        <taxon>Apeibeae</taxon>
        <taxon>Corchorus</taxon>
    </lineage>
</organism>
<feature type="compositionally biased region" description="Basic and acidic residues" evidence="10">
    <location>
        <begin position="492"/>
        <end position="510"/>
    </location>
</feature>
<feature type="region of interest" description="Disordered" evidence="10">
    <location>
        <begin position="99"/>
        <end position="119"/>
    </location>
</feature>
<protein>
    <recommendedName>
        <fullName evidence="12">Glycosyltransferase 2-like domain-containing protein</fullName>
    </recommendedName>
</protein>
<keyword evidence="3" id="KW-0808">Transferase</keyword>
<comment type="similarity">
    <text evidence="9">Belongs to the glycosyltransferase 2 family. Plant cellulose synthase-like C subfamily.</text>
</comment>
<feature type="domain" description="Glycosyltransferase 2-like" evidence="12">
    <location>
        <begin position="215"/>
        <end position="422"/>
    </location>
</feature>
<dbReference type="InterPro" id="IPR029044">
    <property type="entry name" value="Nucleotide-diphossugar_trans"/>
</dbReference>
<evidence type="ECO:0000256" key="1">
    <source>
        <dbReference type="ARBA" id="ARBA00004653"/>
    </source>
</evidence>
<dbReference type="InterPro" id="IPR001173">
    <property type="entry name" value="Glyco_trans_2-like"/>
</dbReference>
<comment type="caution">
    <text evidence="13">The sequence shown here is derived from an EMBL/GenBank/DDBJ whole genome shotgun (WGS) entry which is preliminary data.</text>
</comment>
<sequence length="579" mass="65944">MAPSFDWWAKGSHKGTPVVVKMENPNWSMVELEGPSEDDFLMGNTPTGPREKARGKNAKQLTWVLLLKAHRAAGCLTSIGTTLVSLGAAIRRRLAAGRTDADNDNDTETDNSSSNENKTVKTRVAFRCSKPSITVYQQSIGAVCNLDWPKSKILVQVLDDSDDPTTQLLIKEEVLKWQQEGANIVYRHRVIRDGYKAGNLKSAMSCSYVKDYEFVAIFDADFQPNPDFLKRTVPHFKGNDDVALVQARWSFVNKDENLLTRLQNINLAFHFEVEQQVNGVFINFFGFNGTAGIWRIKALEESGGWLERTTVEDMDIAVRAHLQGWKFLFLNDVECQCEVPESYEAYRKQQHRWHSGPMQLFRLCLPDIIRSKISIWKKFNMIFLFFLLRKLILPFYSFTLFCIILPMTMFVPEAQLPAWVVCYIPATMSFLNILPAPKSFPFIVPYLLFENTMSVTKFNAMISGLFQLGSAYEWVVTKKSGRSSEGDLVSLVEKEPKHQRAESEPNLDELKADIQEEQKGRKKKKHNRIYTKELALAFLLLTASARSLLSAQGIHFYFLLFQGISFLLVGLDLIGEQVM</sequence>
<evidence type="ECO:0000256" key="7">
    <source>
        <dbReference type="ARBA" id="ARBA00023136"/>
    </source>
</evidence>
<evidence type="ECO:0000313" key="13">
    <source>
        <dbReference type="EMBL" id="OMO70865.1"/>
    </source>
</evidence>
<feature type="region of interest" description="Disordered" evidence="10">
    <location>
        <begin position="487"/>
        <end position="510"/>
    </location>
</feature>
<keyword evidence="8" id="KW-0961">Cell wall biogenesis/degradation</keyword>
<dbReference type="GO" id="GO:0071555">
    <property type="term" value="P:cell wall organization"/>
    <property type="evidence" value="ECO:0007669"/>
    <property type="project" value="UniProtKB-KW"/>
</dbReference>
<dbReference type="STRING" id="93759.A0A1R3HKK9"/>
<keyword evidence="6" id="KW-0333">Golgi apparatus</keyword>
<dbReference type="GO" id="GO:0000139">
    <property type="term" value="C:Golgi membrane"/>
    <property type="evidence" value="ECO:0007669"/>
    <property type="project" value="UniProtKB-SubCell"/>
</dbReference>
<keyword evidence="5 11" id="KW-1133">Transmembrane helix</keyword>
<name>A0A1R3HKK9_9ROSI</name>
<dbReference type="GO" id="GO:0048868">
    <property type="term" value="P:pollen tube development"/>
    <property type="evidence" value="ECO:0007669"/>
    <property type="project" value="UniProtKB-ARBA"/>
</dbReference>
<proteinExistence type="inferred from homology"/>
<dbReference type="FunFam" id="3.90.550.10:FF:000007">
    <property type="entry name" value="probable xyloglucan glycosyltransferase 5"/>
    <property type="match status" value="1"/>
</dbReference>
<evidence type="ECO:0000256" key="4">
    <source>
        <dbReference type="ARBA" id="ARBA00022692"/>
    </source>
</evidence>
<evidence type="ECO:0000256" key="11">
    <source>
        <dbReference type="SAM" id="Phobius"/>
    </source>
</evidence>
<dbReference type="EMBL" id="AWUE01019944">
    <property type="protein sequence ID" value="OMO70865.1"/>
    <property type="molecule type" value="Genomic_DNA"/>
</dbReference>
<comment type="subcellular location">
    <subcellularLocation>
        <location evidence="1">Golgi apparatus membrane</location>
        <topology evidence="1">Multi-pass membrane protein</topology>
    </subcellularLocation>
</comment>
<keyword evidence="4 11" id="KW-0812">Transmembrane</keyword>
<keyword evidence="7 11" id="KW-0472">Membrane</keyword>
<dbReference type="PANTHER" id="PTHR32044:SF44">
    <property type="entry name" value="XYLOGLUCAN GLYCOSYLTRANSFERASE 12-RELATED"/>
    <property type="match status" value="1"/>
</dbReference>
<evidence type="ECO:0000313" key="14">
    <source>
        <dbReference type="Proteomes" id="UP000187203"/>
    </source>
</evidence>
<feature type="transmembrane region" description="Helical" evidence="11">
    <location>
        <begin position="554"/>
        <end position="574"/>
    </location>
</feature>
<feature type="transmembrane region" description="Helical" evidence="11">
    <location>
        <begin position="529"/>
        <end position="548"/>
    </location>
</feature>
<gene>
    <name evidence="13" type="ORF">COLO4_28453</name>
</gene>
<dbReference type="Proteomes" id="UP000187203">
    <property type="component" value="Unassembled WGS sequence"/>
</dbReference>
<dbReference type="GO" id="GO:0099402">
    <property type="term" value="P:plant organ development"/>
    <property type="evidence" value="ECO:0007669"/>
    <property type="project" value="UniProtKB-ARBA"/>
</dbReference>
<dbReference type="GO" id="GO:0016757">
    <property type="term" value="F:glycosyltransferase activity"/>
    <property type="evidence" value="ECO:0007669"/>
    <property type="project" value="UniProtKB-KW"/>
</dbReference>
<evidence type="ECO:0000256" key="3">
    <source>
        <dbReference type="ARBA" id="ARBA00022679"/>
    </source>
</evidence>
<evidence type="ECO:0000256" key="5">
    <source>
        <dbReference type="ARBA" id="ARBA00022989"/>
    </source>
</evidence>
<evidence type="ECO:0000256" key="8">
    <source>
        <dbReference type="ARBA" id="ARBA00023316"/>
    </source>
</evidence>
<accession>A0A1R3HKK9</accession>
<evidence type="ECO:0000259" key="12">
    <source>
        <dbReference type="Pfam" id="PF13632"/>
    </source>
</evidence>
<dbReference type="SUPFAM" id="SSF53448">
    <property type="entry name" value="Nucleotide-diphospho-sugar transferases"/>
    <property type="match status" value="1"/>
</dbReference>
<keyword evidence="14" id="KW-1185">Reference proteome</keyword>
<evidence type="ECO:0000256" key="10">
    <source>
        <dbReference type="SAM" id="MobiDB-lite"/>
    </source>
</evidence>
<dbReference type="AlphaFoldDB" id="A0A1R3HKK9"/>
<reference evidence="14" key="1">
    <citation type="submission" date="2013-09" db="EMBL/GenBank/DDBJ databases">
        <title>Corchorus olitorius genome sequencing.</title>
        <authorList>
            <person name="Alam M."/>
            <person name="Haque M.S."/>
            <person name="Islam M.S."/>
            <person name="Emdad E.M."/>
            <person name="Islam M.M."/>
            <person name="Ahmed B."/>
            <person name="Halim A."/>
            <person name="Hossen Q.M.M."/>
            <person name="Hossain M.Z."/>
            <person name="Ahmed R."/>
            <person name="Khan M.M."/>
            <person name="Islam R."/>
            <person name="Rashid M.M."/>
            <person name="Khan S.A."/>
            <person name="Rahman M.S."/>
            <person name="Alam M."/>
            <person name="Yahiya A.S."/>
            <person name="Khan M.S."/>
            <person name="Azam M.S."/>
            <person name="Haque T."/>
            <person name="Lashkar M.Z.H."/>
            <person name="Akhand A.I."/>
            <person name="Morshed G."/>
            <person name="Roy S."/>
            <person name="Uddin K.S."/>
            <person name="Rabeya T."/>
            <person name="Hossain A.S."/>
            <person name="Chowdhury A."/>
            <person name="Snigdha A.R."/>
            <person name="Mortoza M.S."/>
            <person name="Matin S.A."/>
            <person name="Hoque S.M.E."/>
            <person name="Islam M.K."/>
            <person name="Roy D.K."/>
            <person name="Haider R."/>
            <person name="Moosa M.M."/>
            <person name="Elias S.M."/>
            <person name="Hasan A.M."/>
            <person name="Jahan S."/>
            <person name="Shafiuddin M."/>
            <person name="Mahmood N."/>
            <person name="Shommy N.S."/>
        </authorList>
    </citation>
    <scope>NUCLEOTIDE SEQUENCE [LARGE SCALE GENOMIC DNA]</scope>
    <source>
        <strain evidence="14">cv. O-4</strain>
    </source>
</reference>
<dbReference type="PANTHER" id="PTHR32044">
    <property type="entry name" value="GLUCOMANNAN 4-BETA-MANNOSYLTRANSFERASE 9"/>
    <property type="match status" value="1"/>
</dbReference>
<keyword evidence="2" id="KW-0328">Glycosyltransferase</keyword>